<dbReference type="EMBL" id="FLUM01000003">
    <property type="protein sequence ID" value="SBW02360.1"/>
    <property type="molecule type" value="Genomic_DNA"/>
</dbReference>
<organism evidence="1">
    <name type="scientific">uncultured Dysgonomonas sp</name>
    <dbReference type="NCBI Taxonomy" id="206096"/>
    <lineage>
        <taxon>Bacteria</taxon>
        <taxon>Pseudomonadati</taxon>
        <taxon>Bacteroidota</taxon>
        <taxon>Bacteroidia</taxon>
        <taxon>Bacteroidales</taxon>
        <taxon>Dysgonomonadaceae</taxon>
        <taxon>Dysgonomonas</taxon>
        <taxon>environmental samples</taxon>
    </lineage>
</organism>
<name>A0A212JSD8_9BACT</name>
<gene>
    <name evidence="1" type="ORF">KL86DYS1_30277</name>
</gene>
<reference evidence="1" key="1">
    <citation type="submission" date="2016-04" db="EMBL/GenBank/DDBJ databases">
        <authorList>
            <person name="Evans L.H."/>
            <person name="Alamgir A."/>
            <person name="Owens N."/>
            <person name="Weber N.D."/>
            <person name="Virtaneva K."/>
            <person name="Barbian K."/>
            <person name="Babar A."/>
            <person name="Rosenke K."/>
        </authorList>
    </citation>
    <scope>NUCLEOTIDE SEQUENCE</scope>
    <source>
        <strain evidence="1">86-1</strain>
    </source>
</reference>
<evidence type="ECO:0000313" key="1">
    <source>
        <dbReference type="EMBL" id="SBW02360.1"/>
    </source>
</evidence>
<accession>A0A212JSD8</accession>
<proteinExistence type="predicted"/>
<dbReference type="AlphaFoldDB" id="A0A212JSD8"/>
<protein>
    <submittedName>
        <fullName evidence="1">Uncharacterized protein</fullName>
    </submittedName>
</protein>
<sequence>MAKLNALPDFLLLNANQIEKNENIWQKKTLYYQKRINFIPDYQE</sequence>